<evidence type="ECO:0000313" key="2">
    <source>
        <dbReference type="Proteomes" id="UP000289718"/>
    </source>
</evidence>
<evidence type="ECO:0000313" key="1">
    <source>
        <dbReference type="EMBL" id="RXK11466.1"/>
    </source>
</evidence>
<accession>A0A4Q1AZ97</accession>
<dbReference type="EMBL" id="NXIE01000009">
    <property type="protein sequence ID" value="RXK11466.1"/>
    <property type="molecule type" value="Genomic_DNA"/>
</dbReference>
<proteinExistence type="predicted"/>
<dbReference type="OrthoDB" id="5401788at2"/>
<dbReference type="Gene3D" id="3.10.620.30">
    <property type="match status" value="1"/>
</dbReference>
<dbReference type="PANTHER" id="PTHR39327:SF1">
    <property type="entry name" value="BLR5470 PROTEIN"/>
    <property type="match status" value="1"/>
</dbReference>
<organism evidence="1 2">
    <name type="scientific">Halarcobacter mediterraneus</name>
    <dbReference type="NCBI Taxonomy" id="2023153"/>
    <lineage>
        <taxon>Bacteria</taxon>
        <taxon>Pseudomonadati</taxon>
        <taxon>Campylobacterota</taxon>
        <taxon>Epsilonproteobacteria</taxon>
        <taxon>Campylobacterales</taxon>
        <taxon>Arcobacteraceae</taxon>
        <taxon>Halarcobacter</taxon>
    </lineage>
</organism>
<comment type="caution">
    <text evidence="1">The sequence shown here is derived from an EMBL/GenBank/DDBJ whole genome shotgun (WGS) entry which is preliminary data.</text>
</comment>
<dbReference type="InterPro" id="IPR038765">
    <property type="entry name" value="Papain-like_cys_pep_sf"/>
</dbReference>
<dbReference type="Pfam" id="PF06035">
    <property type="entry name" value="Peptidase_C93"/>
    <property type="match status" value="1"/>
</dbReference>
<sequence length="215" mass="25118">MKNLYIVIFLSIFFLFSSITAENLFYISSEKINQIKKKYGAEAEKRVLLWDKVLKKAKSEDILHQLKYINDFFNKVKYVRDDIHWKKNDYWASPFEFLGTGAGDCEDYAIAKYFSLRQLGVPDNKLRITYVKLKQRGTKYEQAHMVLTYYHKPGATPIVLDNVNKRLKLASQRKDLTPVYSFNASGLWQAKNKGNDSVRVGENNLKNWKLIMGKI</sequence>
<dbReference type="RefSeq" id="WP_129062714.1">
    <property type="nucleotide sequence ID" value="NZ_NXIE01000009.1"/>
</dbReference>
<reference evidence="1 2" key="1">
    <citation type="submission" date="2017-09" db="EMBL/GenBank/DDBJ databases">
        <title>Genomics of the genus Arcobacter.</title>
        <authorList>
            <person name="Perez-Cataluna A."/>
            <person name="Figueras M.J."/>
            <person name="Salas-Masso N."/>
        </authorList>
    </citation>
    <scope>NUCLEOTIDE SEQUENCE [LARGE SCALE GENOMIC DNA]</scope>
    <source>
        <strain evidence="1 2">F156-34</strain>
    </source>
</reference>
<keyword evidence="2" id="KW-1185">Reference proteome</keyword>
<dbReference type="AlphaFoldDB" id="A0A4Q1AZ97"/>
<gene>
    <name evidence="1" type="ORF">CP965_13915</name>
</gene>
<dbReference type="SUPFAM" id="SSF54001">
    <property type="entry name" value="Cysteine proteinases"/>
    <property type="match status" value="1"/>
</dbReference>
<dbReference type="Proteomes" id="UP000289718">
    <property type="component" value="Unassembled WGS sequence"/>
</dbReference>
<name>A0A4Q1AZ97_9BACT</name>
<dbReference type="PANTHER" id="PTHR39327">
    <property type="match status" value="1"/>
</dbReference>
<protein>
    <submittedName>
        <fullName evidence="1">Transglutaminase</fullName>
    </submittedName>
</protein>
<dbReference type="InterPro" id="IPR010319">
    <property type="entry name" value="Transglutaminase-like_Cys_pept"/>
</dbReference>